<dbReference type="EMBL" id="JACIJG010000032">
    <property type="protein sequence ID" value="MBB5704485.1"/>
    <property type="molecule type" value="Genomic_DNA"/>
</dbReference>
<accession>A0A7W9B1G8</accession>
<protein>
    <submittedName>
        <fullName evidence="2">Uncharacterized protein</fullName>
    </submittedName>
</protein>
<keyword evidence="1" id="KW-1133">Transmembrane helix</keyword>
<sequence length="134" mass="14423">MSTSNHLSDAISAASLVLAVLTALYTLWLPDVTAALDLKPAADPDDRGPQRAKIVSAILSKALPLAFAALASIAILAPRGAAIIIEIWHHHAEWAFDDVKAMFVLTLALMLLLTIASVKQLLRLVAKYVKIFRS</sequence>
<evidence type="ECO:0000256" key="1">
    <source>
        <dbReference type="SAM" id="Phobius"/>
    </source>
</evidence>
<keyword evidence="3" id="KW-1185">Reference proteome</keyword>
<dbReference type="Proteomes" id="UP000555546">
    <property type="component" value="Unassembled WGS sequence"/>
</dbReference>
<comment type="caution">
    <text evidence="2">The sequence shown here is derived from an EMBL/GenBank/DDBJ whole genome shotgun (WGS) entry which is preliminary data.</text>
</comment>
<reference evidence="2 3" key="1">
    <citation type="submission" date="2020-08" db="EMBL/GenBank/DDBJ databases">
        <title>Genomic Encyclopedia of Type Strains, Phase IV (KMG-IV): sequencing the most valuable type-strain genomes for metagenomic binning, comparative biology and taxonomic classification.</title>
        <authorList>
            <person name="Goeker M."/>
        </authorList>
    </citation>
    <scope>NUCLEOTIDE SEQUENCE [LARGE SCALE GENOMIC DNA]</scope>
    <source>
        <strain evidence="2 3">DSM 26944</strain>
    </source>
</reference>
<keyword evidence="1" id="KW-0812">Transmembrane</keyword>
<feature type="transmembrane region" description="Helical" evidence="1">
    <location>
        <begin position="12"/>
        <end position="29"/>
    </location>
</feature>
<organism evidence="2 3">
    <name type="scientific">Brucella daejeonensis</name>
    <dbReference type="NCBI Taxonomy" id="659015"/>
    <lineage>
        <taxon>Bacteria</taxon>
        <taxon>Pseudomonadati</taxon>
        <taxon>Pseudomonadota</taxon>
        <taxon>Alphaproteobacteria</taxon>
        <taxon>Hyphomicrobiales</taxon>
        <taxon>Brucellaceae</taxon>
        <taxon>Brucella/Ochrobactrum group</taxon>
        <taxon>Brucella</taxon>
    </lineage>
</organism>
<dbReference type="AlphaFoldDB" id="A0A7W9B1G8"/>
<keyword evidence="1" id="KW-0472">Membrane</keyword>
<evidence type="ECO:0000313" key="2">
    <source>
        <dbReference type="EMBL" id="MBB5704485.1"/>
    </source>
</evidence>
<feature type="transmembrane region" description="Helical" evidence="1">
    <location>
        <begin position="63"/>
        <end position="89"/>
    </location>
</feature>
<feature type="transmembrane region" description="Helical" evidence="1">
    <location>
        <begin position="101"/>
        <end position="122"/>
    </location>
</feature>
<proteinExistence type="predicted"/>
<evidence type="ECO:0000313" key="3">
    <source>
        <dbReference type="Proteomes" id="UP000555546"/>
    </source>
</evidence>
<name>A0A7W9B1G8_9HYPH</name>
<gene>
    <name evidence="2" type="ORF">FHS76_004403</name>
</gene>